<evidence type="ECO:0000256" key="5">
    <source>
        <dbReference type="ARBA" id="ARBA00022777"/>
    </source>
</evidence>
<comment type="catalytic activity">
    <reaction evidence="8">
        <text>L-seryl-[protein] + ATP = O-phospho-L-seryl-[protein] + ADP + H(+)</text>
        <dbReference type="Rhea" id="RHEA:17989"/>
        <dbReference type="Rhea" id="RHEA-COMP:9863"/>
        <dbReference type="Rhea" id="RHEA-COMP:11604"/>
        <dbReference type="ChEBI" id="CHEBI:15378"/>
        <dbReference type="ChEBI" id="CHEBI:29999"/>
        <dbReference type="ChEBI" id="CHEBI:30616"/>
        <dbReference type="ChEBI" id="CHEBI:83421"/>
        <dbReference type="ChEBI" id="CHEBI:456216"/>
        <dbReference type="EC" id="2.7.11.1"/>
    </reaction>
</comment>
<dbReference type="PROSITE" id="PS00108">
    <property type="entry name" value="PROTEIN_KINASE_ST"/>
    <property type="match status" value="1"/>
</dbReference>
<keyword evidence="4" id="KW-0547">Nucleotide-binding</keyword>
<dbReference type="PROSITE" id="PS50011">
    <property type="entry name" value="PROTEIN_KINASE_DOM"/>
    <property type="match status" value="1"/>
</dbReference>
<evidence type="ECO:0000256" key="3">
    <source>
        <dbReference type="ARBA" id="ARBA00022679"/>
    </source>
</evidence>
<keyword evidence="3" id="KW-0808">Transferase</keyword>
<dbReference type="GO" id="GO:0005524">
    <property type="term" value="F:ATP binding"/>
    <property type="evidence" value="ECO:0007669"/>
    <property type="project" value="UniProtKB-KW"/>
</dbReference>
<evidence type="ECO:0000256" key="1">
    <source>
        <dbReference type="ARBA" id="ARBA00012513"/>
    </source>
</evidence>
<gene>
    <name evidence="12" type="ORF">SAMN02745123_00164</name>
</gene>
<evidence type="ECO:0000259" key="10">
    <source>
        <dbReference type="PROSITE" id="PS50011"/>
    </source>
</evidence>
<dbReference type="Proteomes" id="UP000183997">
    <property type="component" value="Unassembled WGS sequence"/>
</dbReference>
<name>A0A1M6NJI7_9FIRM</name>
<reference evidence="13" key="1">
    <citation type="submission" date="2016-11" db="EMBL/GenBank/DDBJ databases">
        <authorList>
            <person name="Varghese N."/>
            <person name="Submissions S."/>
        </authorList>
    </citation>
    <scope>NUCLEOTIDE SEQUENCE [LARGE SCALE GENOMIC DNA]</scope>
    <source>
        <strain evidence="13">DSM 10349</strain>
    </source>
</reference>
<feature type="domain" description="PASTA" evidence="11">
    <location>
        <begin position="482"/>
        <end position="550"/>
    </location>
</feature>
<dbReference type="SMART" id="SM00740">
    <property type="entry name" value="PASTA"/>
    <property type="match status" value="3"/>
</dbReference>
<dbReference type="InterPro" id="IPR008271">
    <property type="entry name" value="Ser/Thr_kinase_AS"/>
</dbReference>
<dbReference type="Gene3D" id="1.10.510.10">
    <property type="entry name" value="Transferase(Phosphotransferase) domain 1"/>
    <property type="match status" value="1"/>
</dbReference>
<dbReference type="PROSITE" id="PS51178">
    <property type="entry name" value="PASTA"/>
    <property type="match status" value="3"/>
</dbReference>
<dbReference type="GO" id="GO:0004674">
    <property type="term" value="F:protein serine/threonine kinase activity"/>
    <property type="evidence" value="ECO:0007669"/>
    <property type="project" value="UniProtKB-KW"/>
</dbReference>
<evidence type="ECO:0000259" key="11">
    <source>
        <dbReference type="PROSITE" id="PS51178"/>
    </source>
</evidence>
<accession>A0A1M6NJI7</accession>
<feature type="domain" description="PASTA" evidence="11">
    <location>
        <begin position="343"/>
        <end position="409"/>
    </location>
</feature>
<evidence type="ECO:0000256" key="6">
    <source>
        <dbReference type="ARBA" id="ARBA00022840"/>
    </source>
</evidence>
<keyword evidence="9" id="KW-0472">Membrane</keyword>
<dbReference type="InterPro" id="IPR005543">
    <property type="entry name" value="PASTA_dom"/>
</dbReference>
<dbReference type="InterPro" id="IPR000719">
    <property type="entry name" value="Prot_kinase_dom"/>
</dbReference>
<dbReference type="RefSeq" id="WP_072910376.1">
    <property type="nucleotide sequence ID" value="NZ_FRAR01000004.1"/>
</dbReference>
<comment type="catalytic activity">
    <reaction evidence="7">
        <text>L-threonyl-[protein] + ATP = O-phospho-L-threonyl-[protein] + ADP + H(+)</text>
        <dbReference type="Rhea" id="RHEA:46608"/>
        <dbReference type="Rhea" id="RHEA-COMP:11060"/>
        <dbReference type="Rhea" id="RHEA-COMP:11605"/>
        <dbReference type="ChEBI" id="CHEBI:15378"/>
        <dbReference type="ChEBI" id="CHEBI:30013"/>
        <dbReference type="ChEBI" id="CHEBI:30616"/>
        <dbReference type="ChEBI" id="CHEBI:61977"/>
        <dbReference type="ChEBI" id="CHEBI:456216"/>
        <dbReference type="EC" id="2.7.11.1"/>
    </reaction>
</comment>
<dbReference type="CDD" id="cd14014">
    <property type="entry name" value="STKc_PknB_like"/>
    <property type="match status" value="1"/>
</dbReference>
<evidence type="ECO:0000256" key="9">
    <source>
        <dbReference type="SAM" id="Phobius"/>
    </source>
</evidence>
<feature type="domain" description="PASTA" evidence="11">
    <location>
        <begin position="410"/>
        <end position="479"/>
    </location>
</feature>
<dbReference type="AlphaFoldDB" id="A0A1M6NJI7"/>
<dbReference type="NCBIfam" id="NF033483">
    <property type="entry name" value="PknB_PASTA_kin"/>
    <property type="match status" value="1"/>
</dbReference>
<dbReference type="Pfam" id="PF03793">
    <property type="entry name" value="PASTA"/>
    <property type="match status" value="3"/>
</dbReference>
<evidence type="ECO:0000256" key="7">
    <source>
        <dbReference type="ARBA" id="ARBA00047899"/>
    </source>
</evidence>
<evidence type="ECO:0000256" key="8">
    <source>
        <dbReference type="ARBA" id="ARBA00048679"/>
    </source>
</evidence>
<feature type="domain" description="Protein kinase" evidence="10">
    <location>
        <begin position="10"/>
        <end position="279"/>
    </location>
</feature>
<evidence type="ECO:0000256" key="2">
    <source>
        <dbReference type="ARBA" id="ARBA00022527"/>
    </source>
</evidence>
<keyword evidence="2 12" id="KW-0723">Serine/threonine-protein kinase</keyword>
<dbReference type="Gene3D" id="3.30.10.20">
    <property type="match status" value="3"/>
</dbReference>
<dbReference type="OrthoDB" id="9788659at2"/>
<dbReference type="CDD" id="cd06577">
    <property type="entry name" value="PASTA_pknB"/>
    <property type="match status" value="3"/>
</dbReference>
<keyword evidence="13" id="KW-1185">Reference proteome</keyword>
<proteinExistence type="predicted"/>
<dbReference type="STRING" id="1121421.SAMN02745123_00164"/>
<dbReference type="SMART" id="SM00220">
    <property type="entry name" value="S_TKc"/>
    <property type="match status" value="1"/>
</dbReference>
<dbReference type="PANTHER" id="PTHR43289">
    <property type="entry name" value="MITOGEN-ACTIVATED PROTEIN KINASE KINASE KINASE 20-RELATED"/>
    <property type="match status" value="1"/>
</dbReference>
<keyword evidence="5 12" id="KW-0418">Kinase</keyword>
<evidence type="ECO:0000313" key="12">
    <source>
        <dbReference type="EMBL" id="SHJ95816.1"/>
    </source>
</evidence>
<evidence type="ECO:0000256" key="4">
    <source>
        <dbReference type="ARBA" id="ARBA00022741"/>
    </source>
</evidence>
<sequence length="625" mass="69150">MIGKLLGNRYEVLEQLGGGGMALVWKGKDTLLNRLVTIKVLRPEYASDEDFVRRFRREAQAVASLSHPNIVSIYDVGQENDSHYLVMEYVEGESLKSLIRREAPLPSTKAIQLGRQIAEALEHAHENSIIHRDVKPHNILITKNGRAKLTDFGIAQASASTITHTDAIVGSVHYISPEQAKGEPAGPKSDIYALGVVLYEMLTGQVPYQADGAIGVALKHIQEQPPSLREINPNIPEDLEKVVLRAMDKLPERRHKSARALGKDLISISDETRTMLPYLPEDEEHTRVLPSPTLIMKEEPRISRASDKPSQRRQMKPAAWGMLALVLVLLAAGMLFVFNSYLNVGEVKVPPVVGMHIDEARHVLEERGLKVSVSTQPHDTVKKDHVISQDMEANRMVKKGRAIVLVVSAGQDLVEVPDVVNFSPEEAKYTLFNQKFKVEVLAEEEVYSEDIDKGKVAEQEPKGKAQAPRGSTIKLHLSKGPKPQVQKVPNLIGLTQEAALSELSRLGLALDETIGQVESSEYLSGQITKQDPAPDSELEEGNKVKITISTGPGPAPKQITVTIRVPNDGKTHEVKIERQDVRGTDYPYISSNQPGDNVIQDIRFYGKGKIRVFLDGQLEKDIPVE</sequence>
<keyword evidence="6" id="KW-0067">ATP-binding</keyword>
<keyword evidence="9" id="KW-1133">Transmembrane helix</keyword>
<protein>
    <recommendedName>
        <fullName evidence="1">non-specific serine/threonine protein kinase</fullName>
        <ecNumber evidence="1">2.7.11.1</ecNumber>
    </recommendedName>
</protein>
<dbReference type="InterPro" id="IPR011009">
    <property type="entry name" value="Kinase-like_dom_sf"/>
</dbReference>
<dbReference type="EC" id="2.7.11.1" evidence="1"/>
<dbReference type="PANTHER" id="PTHR43289:SF34">
    <property type="entry name" value="SERINE_THREONINE-PROTEIN KINASE YBDM-RELATED"/>
    <property type="match status" value="1"/>
</dbReference>
<dbReference type="FunFam" id="3.30.200.20:FF:000035">
    <property type="entry name" value="Serine/threonine protein kinase Stk1"/>
    <property type="match status" value="1"/>
</dbReference>
<dbReference type="FunFam" id="1.10.510.10:FF:000021">
    <property type="entry name" value="Serine/threonine protein kinase"/>
    <property type="match status" value="1"/>
</dbReference>
<organism evidence="12 13">
    <name type="scientific">Desulforamulus aeronauticus DSM 10349</name>
    <dbReference type="NCBI Taxonomy" id="1121421"/>
    <lineage>
        <taxon>Bacteria</taxon>
        <taxon>Bacillati</taxon>
        <taxon>Bacillota</taxon>
        <taxon>Clostridia</taxon>
        <taxon>Eubacteriales</taxon>
        <taxon>Peptococcaceae</taxon>
        <taxon>Desulforamulus</taxon>
    </lineage>
</organism>
<keyword evidence="9" id="KW-0812">Transmembrane</keyword>
<dbReference type="Pfam" id="PF00069">
    <property type="entry name" value="Pkinase"/>
    <property type="match status" value="1"/>
</dbReference>
<dbReference type="SUPFAM" id="SSF56112">
    <property type="entry name" value="Protein kinase-like (PK-like)"/>
    <property type="match status" value="1"/>
</dbReference>
<evidence type="ECO:0000313" key="13">
    <source>
        <dbReference type="Proteomes" id="UP000183997"/>
    </source>
</evidence>
<dbReference type="Gene3D" id="3.30.200.20">
    <property type="entry name" value="Phosphorylase Kinase, domain 1"/>
    <property type="match status" value="1"/>
</dbReference>
<feature type="transmembrane region" description="Helical" evidence="9">
    <location>
        <begin position="318"/>
        <end position="338"/>
    </location>
</feature>
<dbReference type="EMBL" id="FRAR01000004">
    <property type="protein sequence ID" value="SHJ95816.1"/>
    <property type="molecule type" value="Genomic_DNA"/>
</dbReference>